<dbReference type="GO" id="GO:0005524">
    <property type="term" value="F:ATP binding"/>
    <property type="evidence" value="ECO:0007669"/>
    <property type="project" value="InterPro"/>
</dbReference>
<feature type="domain" description="Helicase ATP-binding" evidence="1">
    <location>
        <begin position="36"/>
        <end position="207"/>
    </location>
</feature>
<proteinExistence type="predicted"/>
<evidence type="ECO:0000313" key="2">
    <source>
        <dbReference type="EMBL" id="PSJ03502.1"/>
    </source>
</evidence>
<dbReference type="InterPro" id="IPR050742">
    <property type="entry name" value="Helicase_Restrict-Modif_Enz"/>
</dbReference>
<dbReference type="SMART" id="SM00490">
    <property type="entry name" value="HELICc"/>
    <property type="match status" value="1"/>
</dbReference>
<dbReference type="SMART" id="SM00487">
    <property type="entry name" value="DEXDc"/>
    <property type="match status" value="1"/>
</dbReference>
<dbReference type="Pfam" id="PF04851">
    <property type="entry name" value="ResIII"/>
    <property type="match status" value="1"/>
</dbReference>
<dbReference type="Gene3D" id="3.40.50.300">
    <property type="entry name" value="P-loop containing nucleotide triphosphate hydrolases"/>
    <property type="match status" value="2"/>
</dbReference>
<dbReference type="PROSITE" id="PS51192">
    <property type="entry name" value="HELICASE_ATP_BIND_1"/>
    <property type="match status" value="1"/>
</dbReference>
<organism evidence="2 3">
    <name type="scientific">Cyanobium usitatum str. Tous</name>
    <dbReference type="NCBI Taxonomy" id="2116684"/>
    <lineage>
        <taxon>Bacteria</taxon>
        <taxon>Bacillati</taxon>
        <taxon>Cyanobacteriota</taxon>
        <taxon>Cyanophyceae</taxon>
        <taxon>Synechococcales</taxon>
        <taxon>Prochlorococcaceae</taxon>
        <taxon>Cyanobium</taxon>
    </lineage>
</organism>
<keyword evidence="2" id="KW-0547">Nucleotide-binding</keyword>
<dbReference type="AlphaFoldDB" id="A0A2P7MQL3"/>
<gene>
    <name evidence="2" type="ORF">C7K55_12835</name>
</gene>
<dbReference type="PANTHER" id="PTHR47396:SF1">
    <property type="entry name" value="ATP-DEPENDENT HELICASE IRC3-RELATED"/>
    <property type="match status" value="1"/>
</dbReference>
<dbReference type="InterPro" id="IPR027417">
    <property type="entry name" value="P-loop_NTPase"/>
</dbReference>
<accession>A0A2P7MQL3</accession>
<keyword evidence="3" id="KW-1185">Reference proteome</keyword>
<evidence type="ECO:0000313" key="3">
    <source>
        <dbReference type="Proteomes" id="UP000243002"/>
    </source>
</evidence>
<dbReference type="Pfam" id="PF00271">
    <property type="entry name" value="Helicase_C"/>
    <property type="match status" value="1"/>
</dbReference>
<dbReference type="GO" id="GO:0016787">
    <property type="term" value="F:hydrolase activity"/>
    <property type="evidence" value="ECO:0007669"/>
    <property type="project" value="InterPro"/>
</dbReference>
<name>A0A2P7MQL3_9CYAN</name>
<dbReference type="RefSeq" id="WP_106633126.1">
    <property type="nucleotide sequence ID" value="NZ_PXXO01000021.1"/>
</dbReference>
<dbReference type="Proteomes" id="UP000243002">
    <property type="component" value="Unassembled WGS sequence"/>
</dbReference>
<dbReference type="OrthoDB" id="9802848at2"/>
<dbReference type="GO" id="GO:0003677">
    <property type="term" value="F:DNA binding"/>
    <property type="evidence" value="ECO:0007669"/>
    <property type="project" value="InterPro"/>
</dbReference>
<comment type="caution">
    <text evidence="2">The sequence shown here is derived from an EMBL/GenBank/DDBJ whole genome shotgun (WGS) entry which is preliminary data.</text>
</comment>
<dbReference type="PANTHER" id="PTHR47396">
    <property type="entry name" value="TYPE I RESTRICTION ENZYME ECOKI R PROTEIN"/>
    <property type="match status" value="1"/>
</dbReference>
<dbReference type="SUPFAM" id="SSF52540">
    <property type="entry name" value="P-loop containing nucleoside triphosphate hydrolases"/>
    <property type="match status" value="1"/>
</dbReference>
<dbReference type="InterPro" id="IPR006935">
    <property type="entry name" value="Helicase/UvrB_N"/>
</dbReference>
<dbReference type="InterPro" id="IPR001650">
    <property type="entry name" value="Helicase_C-like"/>
</dbReference>
<evidence type="ECO:0000259" key="1">
    <source>
        <dbReference type="PROSITE" id="PS51192"/>
    </source>
</evidence>
<keyword evidence="2" id="KW-0347">Helicase</keyword>
<keyword evidence="2" id="KW-0378">Hydrolase</keyword>
<dbReference type="GO" id="GO:0004386">
    <property type="term" value="F:helicase activity"/>
    <property type="evidence" value="ECO:0007669"/>
    <property type="project" value="UniProtKB-KW"/>
</dbReference>
<sequence length="485" mass="53428">MGFPSFDLGIPPPTTTAVRPRQWQSRLIQLLRARLLNHQPGGHDVLIHAGPGAGKTLGALLSFITLQREGRLDRFLIFCHRSSIARQWLGAAERLNLRLLEWDPEQGLSALEANSNWDGLLLSYQCTARHRLALEAALPRIALGSWLAIADEVHHLGLDPDEPEAAAWGFAFSQLTAPAQLRLGLTGTPFRADNLAFCAARRVKVREGDQVIERIAPDLSVEPRQLILAGDVRPLEFRFQDGWVEHGRPQASADTETSPLSAEARESWRARNLRRAIQLGDASSIALRLLLKARQRLERVRADHPEAGGLVIARDIAHARRITGLLEEEGDRVHLVHSQDPEASARLAAFQAGEADWLVSIDMCAEGFDAPRLRVVAYLTTVVTRSRFVQAITRAVRMDGQRAAVETVPRQPSYVFAPADPLLMSYARSWSLSEPYLIKSKQVATEPVSLASNQGGSLPLQAVEARIGAVISMGPELPSFLQRTA</sequence>
<dbReference type="InterPro" id="IPR014001">
    <property type="entry name" value="Helicase_ATP-bd"/>
</dbReference>
<dbReference type="GO" id="GO:0005829">
    <property type="term" value="C:cytosol"/>
    <property type="evidence" value="ECO:0007669"/>
    <property type="project" value="TreeGrafter"/>
</dbReference>
<keyword evidence="2" id="KW-0067">ATP-binding</keyword>
<protein>
    <submittedName>
        <fullName evidence="2">DEAD/DEAH box helicase</fullName>
    </submittedName>
</protein>
<reference evidence="2 3" key="1">
    <citation type="journal article" date="2018" name="Environ. Microbiol.">
        <title>Ecological and genomic features of two widespread freshwater picocyanobacteria.</title>
        <authorList>
            <person name="Cabello-Yeves P.J."/>
            <person name="Picazo A."/>
            <person name="Camacho A."/>
            <person name="Callieri C."/>
            <person name="Rosselli R."/>
            <person name="Roda-Garcia J.J."/>
            <person name="Coutinho F.H."/>
            <person name="Rodriguez-Valera F."/>
        </authorList>
    </citation>
    <scope>NUCLEOTIDE SEQUENCE [LARGE SCALE GENOMIC DNA]</scope>
    <source>
        <strain evidence="2 3">Tous</strain>
    </source>
</reference>
<dbReference type="EMBL" id="PXXO01000021">
    <property type="protein sequence ID" value="PSJ03502.1"/>
    <property type="molecule type" value="Genomic_DNA"/>
</dbReference>